<dbReference type="RefSeq" id="WP_343773783.1">
    <property type="nucleotide sequence ID" value="NZ_BAAADV010000003.1"/>
</dbReference>
<dbReference type="EMBL" id="BAAADV010000003">
    <property type="protein sequence ID" value="GAA0672634.1"/>
    <property type="molecule type" value="Genomic_DNA"/>
</dbReference>
<sequence length="89" mass="9740">MADPTILNFDDYYADVMWPFIPLDALAGPVFTGGLHLSVPVGMSLIVFYNLTKYEDDHRLAWTLATFFAGIGGMGIGSIVVAVLYHTVE</sequence>
<evidence type="ECO:0000256" key="1">
    <source>
        <dbReference type="SAM" id="Phobius"/>
    </source>
</evidence>
<proteinExistence type="predicted"/>
<keyword evidence="1" id="KW-1133">Transmembrane helix</keyword>
<reference evidence="2 3" key="1">
    <citation type="journal article" date="2019" name="Int. J. Syst. Evol. Microbiol.">
        <title>The Global Catalogue of Microorganisms (GCM) 10K type strain sequencing project: providing services to taxonomists for standard genome sequencing and annotation.</title>
        <authorList>
            <consortium name="The Broad Institute Genomics Platform"/>
            <consortium name="The Broad Institute Genome Sequencing Center for Infectious Disease"/>
            <person name="Wu L."/>
            <person name="Ma J."/>
        </authorList>
    </citation>
    <scope>NUCLEOTIDE SEQUENCE [LARGE SCALE GENOMIC DNA]</scope>
    <source>
        <strain evidence="2 3">JCM 16328</strain>
    </source>
</reference>
<evidence type="ECO:0008006" key="4">
    <source>
        <dbReference type="Google" id="ProtNLM"/>
    </source>
</evidence>
<dbReference type="AlphaFoldDB" id="A0AAV3TAI6"/>
<protein>
    <recommendedName>
        <fullName evidence="4">Cox cluster protein</fullName>
    </recommendedName>
</protein>
<accession>A0AAV3TAI6</accession>
<feature type="transmembrane region" description="Helical" evidence="1">
    <location>
        <begin position="26"/>
        <end position="48"/>
    </location>
</feature>
<feature type="transmembrane region" description="Helical" evidence="1">
    <location>
        <begin position="60"/>
        <end position="85"/>
    </location>
</feature>
<keyword evidence="1" id="KW-0472">Membrane</keyword>
<evidence type="ECO:0000313" key="2">
    <source>
        <dbReference type="EMBL" id="GAA0672634.1"/>
    </source>
</evidence>
<comment type="caution">
    <text evidence="2">The sequence shown here is derived from an EMBL/GenBank/DDBJ whole genome shotgun (WGS) entry which is preliminary data.</text>
</comment>
<dbReference type="Proteomes" id="UP001500420">
    <property type="component" value="Unassembled WGS sequence"/>
</dbReference>
<evidence type="ECO:0000313" key="3">
    <source>
        <dbReference type="Proteomes" id="UP001500420"/>
    </source>
</evidence>
<name>A0AAV3TAI6_9EURY</name>
<gene>
    <name evidence="2" type="ORF">GCM10009020_19230</name>
</gene>
<keyword evidence="1" id="KW-0812">Transmembrane</keyword>
<organism evidence="2 3">
    <name type="scientific">Natronoarchaeum mannanilyticum</name>
    <dbReference type="NCBI Taxonomy" id="926360"/>
    <lineage>
        <taxon>Archaea</taxon>
        <taxon>Methanobacteriati</taxon>
        <taxon>Methanobacteriota</taxon>
        <taxon>Stenosarchaea group</taxon>
        <taxon>Halobacteria</taxon>
        <taxon>Halobacteriales</taxon>
        <taxon>Natronoarchaeaceae</taxon>
    </lineage>
</organism>
<keyword evidence="3" id="KW-1185">Reference proteome</keyword>